<keyword evidence="3" id="KW-1185">Reference proteome</keyword>
<dbReference type="Pfam" id="PF15520">
    <property type="entry name" value="Ntox10"/>
    <property type="match status" value="1"/>
</dbReference>
<dbReference type="InterPro" id="IPR029122">
    <property type="entry name" value="Ntox10"/>
</dbReference>
<evidence type="ECO:0000313" key="3">
    <source>
        <dbReference type="Proteomes" id="UP000887104"/>
    </source>
</evidence>
<protein>
    <recommendedName>
        <fullName evidence="1">Novel toxin 10 domain-containing protein</fullName>
    </recommendedName>
</protein>
<dbReference type="EMBL" id="BPEY01000119">
    <property type="protein sequence ID" value="GIU51514.1"/>
    <property type="molecule type" value="Genomic_DNA"/>
</dbReference>
<evidence type="ECO:0000313" key="2">
    <source>
        <dbReference type="EMBL" id="GIU51514.1"/>
    </source>
</evidence>
<dbReference type="RefSeq" id="WP_246616271.1">
    <property type="nucleotide sequence ID" value="NZ_BPEY01000119.1"/>
</dbReference>
<dbReference type="Gene3D" id="2.180.10.10">
    <property type="entry name" value="RHS repeat-associated core"/>
    <property type="match status" value="1"/>
</dbReference>
<gene>
    <name evidence="2" type="ORF">TUM4438_41410</name>
</gene>
<reference evidence="2" key="1">
    <citation type="submission" date="2021-05" db="EMBL/GenBank/DDBJ databases">
        <title>Molecular characterization for Shewanella algae harboring chromosomal blaOXA-55-like strains isolated from clinical and environment sample.</title>
        <authorList>
            <person name="Ohama Y."/>
            <person name="Aoki K."/>
            <person name="Harada S."/>
            <person name="Moriya K."/>
            <person name="Ishii Y."/>
            <person name="Tateda K."/>
        </authorList>
    </citation>
    <scope>NUCLEOTIDE SEQUENCE</scope>
    <source>
        <strain evidence="2">JCM 11563</strain>
    </source>
</reference>
<dbReference type="InterPro" id="IPR022385">
    <property type="entry name" value="Rhs_assc_core"/>
</dbReference>
<evidence type="ECO:0000259" key="1">
    <source>
        <dbReference type="Pfam" id="PF15520"/>
    </source>
</evidence>
<feature type="domain" description="Novel toxin 10" evidence="1">
    <location>
        <begin position="53"/>
        <end position="124"/>
    </location>
</feature>
<name>A0ABQ4PQN0_9GAMM</name>
<organism evidence="2 3">
    <name type="scientific">Shewanella sairae</name>
    <dbReference type="NCBI Taxonomy" id="190310"/>
    <lineage>
        <taxon>Bacteria</taxon>
        <taxon>Pseudomonadati</taxon>
        <taxon>Pseudomonadota</taxon>
        <taxon>Gammaproteobacteria</taxon>
        <taxon>Alteromonadales</taxon>
        <taxon>Shewanellaceae</taxon>
        <taxon>Shewanella</taxon>
    </lineage>
</organism>
<sequence length="141" mass="14924">MFKWKLVLIIFMLGFVGLSDPVFARFVSVDPIGAAQYIKQGNVHGFNRYTYGNNNPYKYVDPDGRVAETVWDAANVTMGVASMGNNISSGNYGAAGIDAVGVAIDGVATVVPFIPGGAGMAIKVTRGTEPVFKTSKEAAQQ</sequence>
<accession>A0ABQ4PQN0</accession>
<proteinExistence type="predicted"/>
<comment type="caution">
    <text evidence="2">The sequence shown here is derived from an EMBL/GenBank/DDBJ whole genome shotgun (WGS) entry which is preliminary data.</text>
</comment>
<dbReference type="NCBIfam" id="TIGR03696">
    <property type="entry name" value="Rhs_assc_core"/>
    <property type="match status" value="1"/>
</dbReference>
<dbReference type="Proteomes" id="UP000887104">
    <property type="component" value="Unassembled WGS sequence"/>
</dbReference>